<evidence type="ECO:0000256" key="1">
    <source>
        <dbReference type="ARBA" id="ARBA00005199"/>
    </source>
</evidence>
<sequence length="533" mass="58801">MASSDSSSASTSGDDLAGEFTFVVVSNRLPVDRISDGAGEPAFRTSPGGLVTALEPVMQQADGAWIGWTGQPDDHVEPFEHDGIHLVPVVLSPEEVEEYYEGFSNDTLWPLYHDVIAPPAYHREWWESYVAVNQRFADRAAEVTAEGGTVWVQDYQLQLVPTMLRRLRPDLTIGFFNHIPFPAYGIYSQLPWRRQIIEGLLGADVIGFQRSADAGNFTRAVRRLLGYQTKGSVIDVPLVAEEEVASAKHRISNVQGDQPVRAVVAKAFPISIDAARFEELARRPDIQARAKEIREGLGNPSVVMLGVDRLDYTKGIGHRLKAFGELLADGELDVEDVTLVQVASPSRERVRTYQMLRDEIELTVGRINGDYSTISHTAISYLHHGYPREEMVALYLAADVMLVTALRDGMNLVAKEYVATRFDNDGVLVLSEFAGASDELRTALRVNPHDIEGLKEAMMQAAGMPQAERARRMRALRKRVQEFDVARWSSSFLETLTTPSERLALPKANRGAGKAARSGPPTDLDDGSEGDGA</sequence>
<dbReference type="GO" id="GO:0005992">
    <property type="term" value="P:trehalose biosynthetic process"/>
    <property type="evidence" value="ECO:0007669"/>
    <property type="project" value="UniProtKB-UniRule"/>
</dbReference>
<proteinExistence type="inferred from homology"/>
<comment type="similarity">
    <text evidence="2 8">Belongs to the glycosyltransferase 20 family.</text>
</comment>
<dbReference type="GO" id="GO:0005829">
    <property type="term" value="C:cytosol"/>
    <property type="evidence" value="ECO:0007669"/>
    <property type="project" value="TreeGrafter"/>
</dbReference>
<evidence type="ECO:0000256" key="8">
    <source>
        <dbReference type="RuleBase" id="RU362045"/>
    </source>
</evidence>
<name>A0AB39BK00_9MICO</name>
<dbReference type="GO" id="GO:0004805">
    <property type="term" value="F:trehalose-phosphatase activity"/>
    <property type="evidence" value="ECO:0007669"/>
    <property type="project" value="TreeGrafter"/>
</dbReference>
<evidence type="ECO:0000313" key="10">
    <source>
        <dbReference type="EMBL" id="XDI06594.1"/>
    </source>
</evidence>
<dbReference type="PANTHER" id="PTHR10788:SF106">
    <property type="entry name" value="BCDNA.GH08860"/>
    <property type="match status" value="1"/>
</dbReference>
<dbReference type="RefSeq" id="WP_368498973.1">
    <property type="nucleotide sequence ID" value="NZ_CP162511.1"/>
</dbReference>
<organism evidence="10">
    <name type="scientific">Herbiconiux sp. A18JL235</name>
    <dbReference type="NCBI Taxonomy" id="3152363"/>
    <lineage>
        <taxon>Bacteria</taxon>
        <taxon>Bacillati</taxon>
        <taxon>Actinomycetota</taxon>
        <taxon>Actinomycetes</taxon>
        <taxon>Micrococcales</taxon>
        <taxon>Microbacteriaceae</taxon>
        <taxon>Herbiconiux</taxon>
    </lineage>
</organism>
<dbReference type="EC" id="2.4.1.15" evidence="3 8"/>
<evidence type="ECO:0000256" key="7">
    <source>
        <dbReference type="ARBA" id="ARBA00048039"/>
    </source>
</evidence>
<feature type="compositionally biased region" description="Acidic residues" evidence="9">
    <location>
        <begin position="523"/>
        <end position="533"/>
    </location>
</feature>
<dbReference type="NCBIfam" id="TIGR02400">
    <property type="entry name" value="trehalose_OtsA"/>
    <property type="match status" value="1"/>
</dbReference>
<evidence type="ECO:0000256" key="6">
    <source>
        <dbReference type="ARBA" id="ARBA00022679"/>
    </source>
</evidence>
<dbReference type="AlphaFoldDB" id="A0AB39BK00"/>
<accession>A0AB39BK00</accession>
<gene>
    <name evidence="10" type="primary">otsA</name>
    <name evidence="10" type="ORF">ABFY20_05710</name>
</gene>
<dbReference type="SUPFAM" id="SSF53756">
    <property type="entry name" value="UDP-Glycosyltransferase/glycogen phosphorylase"/>
    <property type="match status" value="1"/>
</dbReference>
<evidence type="ECO:0000256" key="4">
    <source>
        <dbReference type="ARBA" id="ARBA00018539"/>
    </source>
</evidence>
<reference evidence="10" key="1">
    <citation type="submission" date="2024-05" db="EMBL/GenBank/DDBJ databases">
        <title>Herbiconiux sp. A18JL235.</title>
        <authorList>
            <person name="Zhang G."/>
        </authorList>
    </citation>
    <scope>NUCLEOTIDE SEQUENCE</scope>
    <source>
        <strain evidence="10">A18JL235</strain>
    </source>
</reference>
<keyword evidence="5 8" id="KW-0328">Glycosyltransferase</keyword>
<comment type="pathway">
    <text evidence="1 8">Glycan biosynthesis; trehalose biosynthesis.</text>
</comment>
<dbReference type="InterPro" id="IPR001830">
    <property type="entry name" value="Glyco_trans_20"/>
</dbReference>
<dbReference type="GO" id="GO:0003825">
    <property type="term" value="F:alpha,alpha-trehalose-phosphate synthase (UDP-forming) activity"/>
    <property type="evidence" value="ECO:0007669"/>
    <property type="project" value="UniProtKB-UniRule"/>
</dbReference>
<evidence type="ECO:0000256" key="2">
    <source>
        <dbReference type="ARBA" id="ARBA00008799"/>
    </source>
</evidence>
<comment type="catalytic activity">
    <reaction evidence="7 8">
        <text>D-glucose 6-phosphate + UDP-alpha-D-glucose = alpha,alpha-trehalose 6-phosphate + UDP + H(+)</text>
        <dbReference type="Rhea" id="RHEA:18889"/>
        <dbReference type="ChEBI" id="CHEBI:15378"/>
        <dbReference type="ChEBI" id="CHEBI:58223"/>
        <dbReference type="ChEBI" id="CHEBI:58429"/>
        <dbReference type="ChEBI" id="CHEBI:58885"/>
        <dbReference type="ChEBI" id="CHEBI:61548"/>
        <dbReference type="EC" id="2.4.1.15"/>
    </reaction>
</comment>
<comment type="subunit">
    <text evidence="8">Homotetramer.</text>
</comment>
<evidence type="ECO:0000256" key="5">
    <source>
        <dbReference type="ARBA" id="ARBA00022676"/>
    </source>
</evidence>
<dbReference type="CDD" id="cd03788">
    <property type="entry name" value="GT20_TPS"/>
    <property type="match status" value="1"/>
</dbReference>
<dbReference type="Pfam" id="PF00982">
    <property type="entry name" value="Glyco_transf_20"/>
    <property type="match status" value="1"/>
</dbReference>
<dbReference type="PANTHER" id="PTHR10788">
    <property type="entry name" value="TREHALOSE-6-PHOSPHATE SYNTHASE"/>
    <property type="match status" value="1"/>
</dbReference>
<evidence type="ECO:0000256" key="3">
    <source>
        <dbReference type="ARBA" id="ARBA00012538"/>
    </source>
</evidence>
<keyword evidence="6 8" id="KW-0808">Transferase</keyword>
<comment type="function">
    <text evidence="8">Probably involved in the osmoprotection via the biosynthesis of trehalose. Catalyzes the transfer of glucose from UDP-alpha-D-glucose (UDP-Glc) to D-glucose 6-phosphate (Glc-6-P) to form trehalose-6-phosphate. Acts with retention of the anomeric configuration of the UDP-sugar donor.</text>
</comment>
<evidence type="ECO:0000256" key="9">
    <source>
        <dbReference type="SAM" id="MobiDB-lite"/>
    </source>
</evidence>
<feature type="region of interest" description="Disordered" evidence="9">
    <location>
        <begin position="499"/>
        <end position="533"/>
    </location>
</feature>
<protein>
    <recommendedName>
        <fullName evidence="4 8">Trehalose-6-phosphate synthase</fullName>
        <ecNumber evidence="3 8">2.4.1.15</ecNumber>
    </recommendedName>
    <alternativeName>
        <fullName evidence="8">Osmoregulatory trehalose synthesis protein A</fullName>
    </alternativeName>
    <alternativeName>
        <fullName evidence="8">UDP-glucose-glucosephosphate glucosyltransferase</fullName>
    </alternativeName>
</protein>
<dbReference type="Gene3D" id="3.40.50.2000">
    <property type="entry name" value="Glycogen Phosphorylase B"/>
    <property type="match status" value="2"/>
</dbReference>
<dbReference type="InterPro" id="IPR012766">
    <property type="entry name" value="Trehalose_OtsA"/>
</dbReference>
<dbReference type="EMBL" id="CP162511">
    <property type="protein sequence ID" value="XDI06594.1"/>
    <property type="molecule type" value="Genomic_DNA"/>
</dbReference>